<feature type="signal peptide" evidence="6">
    <location>
        <begin position="1"/>
        <end position="21"/>
    </location>
</feature>
<dbReference type="Proteomes" id="UP001597176">
    <property type="component" value="Unassembled WGS sequence"/>
</dbReference>
<comment type="caution">
    <text evidence="8">The sequence shown here is derived from an EMBL/GenBank/DDBJ whole genome shotgun (WGS) entry which is preliminary data.</text>
</comment>
<keyword evidence="2 6" id="KW-0732">Signal</keyword>
<dbReference type="SUPFAM" id="SSF56925">
    <property type="entry name" value="OMPA-like"/>
    <property type="match status" value="1"/>
</dbReference>
<evidence type="ECO:0000256" key="6">
    <source>
        <dbReference type="SAM" id="SignalP"/>
    </source>
</evidence>
<evidence type="ECO:0000256" key="4">
    <source>
        <dbReference type="ARBA" id="ARBA00023237"/>
    </source>
</evidence>
<evidence type="ECO:0000313" key="8">
    <source>
        <dbReference type="EMBL" id="MFD1302537.1"/>
    </source>
</evidence>
<comment type="similarity">
    <text evidence="5">Belongs to the Omp25/RopB family.</text>
</comment>
<keyword evidence="3" id="KW-0472">Membrane</keyword>
<dbReference type="PANTHER" id="PTHR34001">
    <property type="entry name" value="BLL7405 PROTEIN"/>
    <property type="match status" value="1"/>
</dbReference>
<dbReference type="InterPro" id="IPR027385">
    <property type="entry name" value="Beta-barrel_OMP"/>
</dbReference>
<reference evidence="9" key="1">
    <citation type="journal article" date="2019" name="Int. J. Syst. Evol. Microbiol.">
        <title>The Global Catalogue of Microorganisms (GCM) 10K type strain sequencing project: providing services to taxonomists for standard genome sequencing and annotation.</title>
        <authorList>
            <consortium name="The Broad Institute Genomics Platform"/>
            <consortium name="The Broad Institute Genome Sequencing Center for Infectious Disease"/>
            <person name="Wu L."/>
            <person name="Ma J."/>
        </authorList>
    </citation>
    <scope>NUCLEOTIDE SEQUENCE [LARGE SCALE GENOMIC DNA]</scope>
    <source>
        <strain evidence="9">CCUG 56108</strain>
    </source>
</reference>
<evidence type="ECO:0000259" key="7">
    <source>
        <dbReference type="Pfam" id="PF13505"/>
    </source>
</evidence>
<gene>
    <name evidence="8" type="ORF">ACFQ4G_13250</name>
</gene>
<feature type="domain" description="Outer membrane protein beta-barrel" evidence="7">
    <location>
        <begin position="41"/>
        <end position="256"/>
    </location>
</feature>
<dbReference type="Pfam" id="PF13505">
    <property type="entry name" value="OMP_b-brl"/>
    <property type="match status" value="1"/>
</dbReference>
<keyword evidence="4" id="KW-0998">Cell outer membrane</keyword>
<proteinExistence type="inferred from homology"/>
<evidence type="ECO:0000313" key="9">
    <source>
        <dbReference type="Proteomes" id="UP001597176"/>
    </source>
</evidence>
<dbReference type="PANTHER" id="PTHR34001:SF3">
    <property type="entry name" value="BLL7405 PROTEIN"/>
    <property type="match status" value="1"/>
</dbReference>
<feature type="chain" id="PRO_5045379281" evidence="6">
    <location>
        <begin position="22"/>
        <end position="285"/>
    </location>
</feature>
<dbReference type="Gene3D" id="2.40.160.20">
    <property type="match status" value="1"/>
</dbReference>
<organism evidence="8 9">
    <name type="scientific">Methylobacterium marchantiae</name>
    <dbReference type="NCBI Taxonomy" id="600331"/>
    <lineage>
        <taxon>Bacteria</taxon>
        <taxon>Pseudomonadati</taxon>
        <taxon>Pseudomonadota</taxon>
        <taxon>Alphaproteobacteria</taxon>
        <taxon>Hyphomicrobiales</taxon>
        <taxon>Methylobacteriaceae</taxon>
        <taxon>Methylobacterium</taxon>
    </lineage>
</organism>
<name>A0ABW3WYY2_9HYPH</name>
<dbReference type="InterPro" id="IPR011250">
    <property type="entry name" value="OMP/PagP_B-barrel"/>
</dbReference>
<accession>A0ABW3WYY2</accession>
<sequence length="285" mass="30524">MYKILLGFGTVFGLMTGAASAADLPRRSAPPPVFVPVQPFTWTGFYAGIQAGYAFSDQQTIRTTEVNGSGVDLFISRIGTGSLSSRQQGFAVGGQAGYNYQLTPGSGLVFGVETDIAYTDLDKTRRVSGPLFGGAGGSLITNTTRQSLDFLGTVRGRLGYAFDRVLVYGTGGFAYGNVRTESSTTFQVAAIPTLDLYAGGIDRLETGFAYGGGIEYALPTESFLNVFRSSAVTLKVEYLHYDLNKRNVSLVNANAFPRPTVDAVSRFRSEGSVVRVGLNYKFGTY</sequence>
<evidence type="ECO:0000256" key="1">
    <source>
        <dbReference type="ARBA" id="ARBA00004442"/>
    </source>
</evidence>
<keyword evidence="9" id="KW-1185">Reference proteome</keyword>
<dbReference type="InterPro" id="IPR051692">
    <property type="entry name" value="OMP-like"/>
</dbReference>
<dbReference type="RefSeq" id="WP_238206222.1">
    <property type="nucleotide sequence ID" value="NZ_JBHTND010000016.1"/>
</dbReference>
<comment type="subcellular location">
    <subcellularLocation>
        <location evidence="1">Cell outer membrane</location>
    </subcellularLocation>
</comment>
<dbReference type="EMBL" id="JBHTND010000016">
    <property type="protein sequence ID" value="MFD1302537.1"/>
    <property type="molecule type" value="Genomic_DNA"/>
</dbReference>
<evidence type="ECO:0000256" key="5">
    <source>
        <dbReference type="ARBA" id="ARBA00038306"/>
    </source>
</evidence>
<evidence type="ECO:0000256" key="3">
    <source>
        <dbReference type="ARBA" id="ARBA00023136"/>
    </source>
</evidence>
<protein>
    <submittedName>
        <fullName evidence="8">Outer membrane protein</fullName>
    </submittedName>
</protein>
<evidence type="ECO:0000256" key="2">
    <source>
        <dbReference type="ARBA" id="ARBA00022729"/>
    </source>
</evidence>